<protein>
    <submittedName>
        <fullName evidence="5">Carbohydrate ABC transporter substrate-binding protein (CUT1 family)</fullName>
    </submittedName>
</protein>
<comment type="subcellular location">
    <subcellularLocation>
        <location evidence="1">Periplasm</location>
    </subcellularLocation>
</comment>
<evidence type="ECO:0000256" key="3">
    <source>
        <dbReference type="ARBA" id="ARBA00022764"/>
    </source>
</evidence>
<comment type="caution">
    <text evidence="5">The sequence shown here is derived from an EMBL/GenBank/DDBJ whole genome shotgun (WGS) entry which is preliminary data.</text>
</comment>
<proteinExistence type="inferred from homology"/>
<dbReference type="AlphaFoldDB" id="A0A561R7P5"/>
<evidence type="ECO:0000313" key="5">
    <source>
        <dbReference type="EMBL" id="TWF58643.1"/>
    </source>
</evidence>
<sequence length="425" mass="45901">MKKMNTLVSSIAIACAFFGGSVHFASAAECSGTIRVLAQPRDGLTLLEKYKDEFAKLSGGADFKIDYLNENDRRAKTKADASTIGKYNVYYVDEANVALFASSGWLAPLQNYYPKDYDYADFDPGRQKVATYDGKVWFAPLTGGGDLMVYRKDLLEAAGIQPPKTLDEYVAAVKKLNQPDKGIYGTALRGQRGSGANVWRWMPFFKGFGGQWFDGKTPVFDGDAAVKATQTYLELFKYSAPGSQTGGWDEAVGAFTSGQVAMLIESTPLVGMALDKKSSQVADKIGYAPPPTPLTGGGYGHGLAIGAKANKDEAAKQCAGLFIGWATSKENEQRRLAEGQFSELNRTSVMTSKTFADMYGAALGQALADTGKVTAVNFWQSAQWPDLGDRWGIILEELITGTRTDIKGGLDELNGFAKDLVARGQ</sequence>
<dbReference type="PANTHER" id="PTHR43649:SF12">
    <property type="entry name" value="DIACETYLCHITOBIOSE BINDING PROTEIN DASA"/>
    <property type="match status" value="1"/>
</dbReference>
<gene>
    <name evidence="5" type="ORF">FHW37_101447</name>
</gene>
<dbReference type="Pfam" id="PF01547">
    <property type="entry name" value="SBP_bac_1"/>
    <property type="match status" value="1"/>
</dbReference>
<dbReference type="Gene3D" id="3.40.190.10">
    <property type="entry name" value="Periplasmic binding protein-like II"/>
    <property type="match status" value="2"/>
</dbReference>
<accession>A0A561R7P5</accession>
<dbReference type="RefSeq" id="WP_432442819.1">
    <property type="nucleotide sequence ID" value="NZ_VIWP01000001.1"/>
</dbReference>
<evidence type="ECO:0000256" key="4">
    <source>
        <dbReference type="SAM" id="SignalP"/>
    </source>
</evidence>
<evidence type="ECO:0000313" key="6">
    <source>
        <dbReference type="Proteomes" id="UP000320653"/>
    </source>
</evidence>
<keyword evidence="6" id="KW-1185">Reference proteome</keyword>
<dbReference type="Proteomes" id="UP000320653">
    <property type="component" value="Unassembled WGS sequence"/>
</dbReference>
<dbReference type="InterPro" id="IPR006059">
    <property type="entry name" value="SBP"/>
</dbReference>
<keyword evidence="3" id="KW-0574">Periplasm</keyword>
<feature type="signal peptide" evidence="4">
    <location>
        <begin position="1"/>
        <end position="27"/>
    </location>
</feature>
<dbReference type="EMBL" id="VIWP01000001">
    <property type="protein sequence ID" value="TWF58643.1"/>
    <property type="molecule type" value="Genomic_DNA"/>
</dbReference>
<name>A0A561R7P5_9HYPH</name>
<dbReference type="PROSITE" id="PS51257">
    <property type="entry name" value="PROKAR_LIPOPROTEIN"/>
    <property type="match status" value="1"/>
</dbReference>
<reference evidence="5 6" key="1">
    <citation type="submission" date="2019-06" db="EMBL/GenBank/DDBJ databases">
        <title>Sorghum-associated microbial communities from plants grown in Nebraska, USA.</title>
        <authorList>
            <person name="Schachtman D."/>
        </authorList>
    </citation>
    <scope>NUCLEOTIDE SEQUENCE [LARGE SCALE GENOMIC DNA]</scope>
    <source>
        <strain evidence="5 6">1225</strain>
    </source>
</reference>
<dbReference type="InterPro" id="IPR050490">
    <property type="entry name" value="Bact_solute-bd_prot1"/>
</dbReference>
<organism evidence="5 6">
    <name type="scientific">Neorhizobium alkalisoli</name>
    <dbReference type="NCBI Taxonomy" id="528178"/>
    <lineage>
        <taxon>Bacteria</taxon>
        <taxon>Pseudomonadati</taxon>
        <taxon>Pseudomonadota</taxon>
        <taxon>Alphaproteobacteria</taxon>
        <taxon>Hyphomicrobiales</taxon>
        <taxon>Rhizobiaceae</taxon>
        <taxon>Rhizobium/Agrobacterium group</taxon>
        <taxon>Neorhizobium</taxon>
    </lineage>
</organism>
<comment type="similarity">
    <text evidence="2">Belongs to the bacterial solute-binding protein 1 family.</text>
</comment>
<dbReference type="SUPFAM" id="SSF53850">
    <property type="entry name" value="Periplasmic binding protein-like II"/>
    <property type="match status" value="1"/>
</dbReference>
<dbReference type="CDD" id="cd13585">
    <property type="entry name" value="PBP2_TMBP_like"/>
    <property type="match status" value="1"/>
</dbReference>
<evidence type="ECO:0000256" key="2">
    <source>
        <dbReference type="ARBA" id="ARBA00008520"/>
    </source>
</evidence>
<keyword evidence="4" id="KW-0732">Signal</keyword>
<feature type="chain" id="PRO_5022099971" evidence="4">
    <location>
        <begin position="28"/>
        <end position="425"/>
    </location>
</feature>
<evidence type="ECO:0000256" key="1">
    <source>
        <dbReference type="ARBA" id="ARBA00004418"/>
    </source>
</evidence>
<dbReference type="PANTHER" id="PTHR43649">
    <property type="entry name" value="ARABINOSE-BINDING PROTEIN-RELATED"/>
    <property type="match status" value="1"/>
</dbReference>
<dbReference type="GO" id="GO:0042597">
    <property type="term" value="C:periplasmic space"/>
    <property type="evidence" value="ECO:0007669"/>
    <property type="project" value="UniProtKB-SubCell"/>
</dbReference>